<evidence type="ECO:0000256" key="4">
    <source>
        <dbReference type="ARBA" id="ARBA00022448"/>
    </source>
</evidence>
<keyword evidence="8" id="KW-0653">Protein transport</keyword>
<keyword evidence="6" id="KW-0812">Transmembrane</keyword>
<dbReference type="Gene3D" id="6.10.250.2030">
    <property type="match status" value="2"/>
</dbReference>
<evidence type="ECO:0000259" key="12">
    <source>
        <dbReference type="Pfam" id="PF03895"/>
    </source>
</evidence>
<dbReference type="InterPro" id="IPR008640">
    <property type="entry name" value="Adhesin_Head_dom"/>
</dbReference>
<feature type="domain" description="Trimeric autotransporter adhesin YadA-like stalk" evidence="14">
    <location>
        <begin position="648"/>
        <end position="687"/>
    </location>
</feature>
<sequence>MKKLDLIPKKDDLNCHHSLRWSPLVKTVSLGTVMATLLSSVSPVFSANVAILGSTTQSTGSDNIKYAYGSHGSIVLAGDDNWCGVDNVADRGKHLPQSSRGVKEISAEEQYERFVNNEEFFGRHPYGVTTQQVQWGGDGITSSNTGYMGNSTTGGHSNIMPTAYGVYSFATGCGSYASGNYSTAFGAGATTNGGGAQAYGVSALAKGQATIAMGVGAEAWDTSAVAVGGRASALGKNSVALGTKAKASGDYGVALGTEALATQRGSIAIGGDIPQEEDDQGKRFGAMVEAENAIAIGVRSYASENSKEAVAIGLSAQVRDEAGVALGRGAVVRQGGSAGVAIGASAHVIVETGVALGTASIASTEYNVSGYNPATNNTMTKSSDHVWVSTRGAVSIGDVNNGVTRQITGVSAGSEMTDAVNVAQLKALRDTVNKGWMLSINGENAMSVGENGLDFSVQNPKWANPNLSIVRTGDTVTFNLAEHIEVGRITTGLSSLSNAGLVIKGCNDGTACKNGPSVTAGGINAGDKTLTGVADGVLDGDAVNFSQLKALKETVDKGWMLTVNGADATPVGADGADFSVGSSNLVITKDNKNKLTFDLAEHIEVGRITTGLSSLSNAGLVIKGCNDGTACKNGPSVTAGGINAGDKKLTGLADGVLDGDAVNVAQLKALRDTVNKGWMLSINGENAMSVGENGLDFSVQNPKWANPNLSIVRTGDTVTFDLAEHIEVGRITTGLSSLSNAGLVIKGCNDGTACKNGPSVTAGGINAGDKKLTGLADGVLDGDAVNVAQLNKVKEEVIKGSGLIQQGENEDDNGRITIGAGNSSTEINILNKDGVRRTISGISGGKVTEESTEAINGAQLWETNEEVHNLNHRVDETHTNVSQYFGGGADISSGKAPTYTIEGKQYNNVGSAFSAVNDSLDNIQNEISRHFGQIYTISDIFAHYFGGGAGYNNGKWTAPTYEVSHFDVNGASSEKAYNNVSDAFGGVNESMSGMNDRLQEVENKVDQNKAESDSLGWNKDKGAYDASHDGKPGKIVNVADGQIAQGSGDAVNGGQLWETNERVTNVENKVNDVSKQVDKIGNTIIDINNSVIDMGDRVDSIENAVNHFADGAVSYQRDENGKKTNKVVLQGGDSGKPVTIDNVADGKIEKGSQEAVNGGQLHDYTQEQMKLVLNDAKKYTDGKIKNIVVDAIDDAVSQAKGYTDMKFEALSYGIEGARKEARQAAAIGLAVSNLRYNDTPGRLSFAFGSGMWRSQSAFALGTGYTSEDGRIHSNFSATTAGGHWGIGAGVSITLN</sequence>
<feature type="domain" description="Trimeric autotransporter adhesin YadA-like stalk" evidence="14">
    <location>
        <begin position="771"/>
        <end position="808"/>
    </location>
</feature>
<dbReference type="HOGENOM" id="CLU_001200_3_0_5"/>
<dbReference type="SUPFAM" id="SSF54523">
    <property type="entry name" value="Pili subunits"/>
    <property type="match status" value="1"/>
</dbReference>
<reference evidence="15 16" key="1">
    <citation type="submission" date="2013-04" db="EMBL/GenBank/DDBJ databases">
        <title>The Genome Sequence of Bartonella bacilliformis Ver097.</title>
        <authorList>
            <consortium name="The Broad Institute Genomics Platform"/>
            <consortium name="The Broad Institute Genome Sequencing Center for Infectious Disease"/>
            <person name="Feldgarden M."/>
            <person name="Kirby J."/>
            <person name="Birtles R."/>
            <person name="Dasch G."/>
            <person name="Hendrix L."/>
            <person name="Koehler J."/>
            <person name="Walker B."/>
            <person name="Young S.K."/>
            <person name="Zeng Q."/>
            <person name="Gargeya S."/>
            <person name="Fitzgerald M."/>
            <person name="Haas B."/>
            <person name="Abouelleil A."/>
            <person name="Allen A.W."/>
            <person name="Alvarado L."/>
            <person name="Arachchi H.M."/>
            <person name="Berlin A.M."/>
            <person name="Chapman S.B."/>
            <person name="Gainer-Dewar J."/>
            <person name="Goldberg J."/>
            <person name="Griggs A."/>
            <person name="Gujja S."/>
            <person name="Hansen M."/>
            <person name="Howarth C."/>
            <person name="Imamovic A."/>
            <person name="Ireland A."/>
            <person name="Larimer J."/>
            <person name="McCowan C."/>
            <person name="Murphy C."/>
            <person name="Pearson M."/>
            <person name="Poon T.W."/>
            <person name="Priest M."/>
            <person name="Roberts A."/>
            <person name="Saif S."/>
            <person name="Shea T."/>
            <person name="Sisk P."/>
            <person name="Sykes S."/>
            <person name="Wortman J."/>
            <person name="Nusbaum C."/>
            <person name="Birren B."/>
        </authorList>
    </citation>
    <scope>NUCLEOTIDE SEQUENCE [LARGE SCALE GENOMIC DNA]</scope>
    <source>
        <strain evidence="15 16">Ver097</strain>
    </source>
</reference>
<dbReference type="InterPro" id="IPR005594">
    <property type="entry name" value="YadA_C"/>
</dbReference>
<feature type="domain" description="Trimeric autotransporter adhesin YadA-like stalk" evidence="14">
    <location>
        <begin position="1140"/>
        <end position="1167"/>
    </location>
</feature>
<dbReference type="Gene3D" id="6.20.50.100">
    <property type="match status" value="1"/>
</dbReference>
<evidence type="ECO:0000256" key="11">
    <source>
        <dbReference type="SAM" id="MobiDB-lite"/>
    </source>
</evidence>
<feature type="domain" description="Trimeric autotransporter adhesin YadA-like stalk" evidence="14">
    <location>
        <begin position="839"/>
        <end position="875"/>
    </location>
</feature>
<dbReference type="PATRIC" id="fig|1293911.3.peg.999"/>
<feature type="domain" description="Trimeric autotransporter adhesin YadA-like head" evidence="13">
    <location>
        <begin position="205"/>
        <end position="231"/>
    </location>
</feature>
<gene>
    <name evidence="15" type="ORF">H710_00969</name>
</gene>
<dbReference type="GO" id="GO:0009986">
    <property type="term" value="C:cell surface"/>
    <property type="evidence" value="ECO:0007669"/>
    <property type="project" value="UniProtKB-SubCell"/>
</dbReference>
<feature type="domain" description="Trimeric autotransporter adhesin YadA-like stalk" evidence="14">
    <location>
        <begin position="406"/>
        <end position="445"/>
    </location>
</feature>
<feature type="domain" description="Trimeric autotransporter adhesin YadA-like stalk" evidence="14">
    <location>
        <begin position="1034"/>
        <end position="1078"/>
    </location>
</feature>
<dbReference type="Gene3D" id="2.150.10.10">
    <property type="entry name" value="Serralysin-like metalloprotease, C-terminal"/>
    <property type="match status" value="2"/>
</dbReference>
<keyword evidence="7" id="KW-0732">Signal</keyword>
<dbReference type="NCBIfam" id="NF033870">
    <property type="entry name" value="VOMP_auto_Cterm"/>
    <property type="match status" value="1"/>
</dbReference>
<proteinExistence type="inferred from homology"/>
<evidence type="ECO:0000256" key="6">
    <source>
        <dbReference type="ARBA" id="ARBA00022692"/>
    </source>
</evidence>
<dbReference type="Gene3D" id="2.20.70.140">
    <property type="match status" value="3"/>
</dbReference>
<dbReference type="Proteomes" id="UP000031740">
    <property type="component" value="Unassembled WGS sequence"/>
</dbReference>
<dbReference type="RefSeq" id="WP_041849691.1">
    <property type="nucleotide sequence ID" value="NZ_KL503805.1"/>
</dbReference>
<feature type="domain" description="Trimeric autotransporter adhesin YadA-like C-terminal membrane anchor" evidence="12">
    <location>
        <begin position="1238"/>
        <end position="1293"/>
    </location>
</feature>
<accession>A0A072R0F4</accession>
<dbReference type="STRING" id="1293911.H710_00969"/>
<evidence type="ECO:0000256" key="8">
    <source>
        <dbReference type="ARBA" id="ARBA00022927"/>
    </source>
</evidence>
<keyword evidence="5" id="KW-1134">Transmembrane beta strand</keyword>
<evidence type="ECO:0000256" key="7">
    <source>
        <dbReference type="ARBA" id="ARBA00022729"/>
    </source>
</evidence>
<dbReference type="InterPro" id="IPR011049">
    <property type="entry name" value="Serralysin-like_metalloprot_C"/>
</dbReference>
<dbReference type="Gene3D" id="3.30.1300.30">
    <property type="entry name" value="GSPII I/J protein-like"/>
    <property type="match status" value="1"/>
</dbReference>
<dbReference type="Gene3D" id="1.20.5.170">
    <property type="match status" value="2"/>
</dbReference>
<feature type="domain" description="Trimeric autotransporter adhesin YadA-like stalk" evidence="14">
    <location>
        <begin position="530"/>
        <end position="569"/>
    </location>
</feature>
<dbReference type="Pfam" id="PF05658">
    <property type="entry name" value="YadA_head"/>
    <property type="match status" value="3"/>
</dbReference>
<protein>
    <recommendedName>
        <fullName evidence="17">Trimeric autotransporter adhesin YadA-like C-terminal membrane anchor domain-containing protein</fullName>
    </recommendedName>
</protein>
<dbReference type="CDD" id="cd12820">
    <property type="entry name" value="LbR_YadA-like"/>
    <property type="match status" value="1"/>
</dbReference>
<evidence type="ECO:0000259" key="14">
    <source>
        <dbReference type="Pfam" id="PF05662"/>
    </source>
</evidence>
<evidence type="ECO:0000313" key="15">
    <source>
        <dbReference type="EMBL" id="KEG19190.1"/>
    </source>
</evidence>
<evidence type="ECO:0000259" key="13">
    <source>
        <dbReference type="Pfam" id="PF05658"/>
    </source>
</evidence>
<dbReference type="InterPro" id="IPR045584">
    <property type="entry name" value="Pilin-like"/>
</dbReference>
<dbReference type="Pfam" id="PF03895">
    <property type="entry name" value="YadA_anchor"/>
    <property type="match status" value="1"/>
</dbReference>
<evidence type="ECO:0000313" key="16">
    <source>
        <dbReference type="Proteomes" id="UP000031740"/>
    </source>
</evidence>
<feature type="domain" description="Trimeric autotransporter adhesin YadA-like head" evidence="13">
    <location>
        <begin position="233"/>
        <end position="259"/>
    </location>
</feature>
<feature type="region of interest" description="Disordered" evidence="11">
    <location>
        <begin position="1006"/>
        <end position="1030"/>
    </location>
</feature>
<feature type="domain" description="Trimeric autotransporter adhesin YadA-like head" evidence="13">
    <location>
        <begin position="163"/>
        <end position="189"/>
    </location>
</feature>
<evidence type="ECO:0008006" key="17">
    <source>
        <dbReference type="Google" id="ProtNLM"/>
    </source>
</evidence>
<keyword evidence="9" id="KW-0472">Membrane</keyword>
<evidence type="ECO:0000256" key="1">
    <source>
        <dbReference type="ARBA" id="ARBA00004241"/>
    </source>
</evidence>
<dbReference type="Gene3D" id="6.10.250.2040">
    <property type="match status" value="1"/>
</dbReference>
<dbReference type="SUPFAM" id="SSF101967">
    <property type="entry name" value="Adhesin YadA, collagen-binding domain"/>
    <property type="match status" value="5"/>
</dbReference>
<dbReference type="GO" id="GO:0009279">
    <property type="term" value="C:cell outer membrane"/>
    <property type="evidence" value="ECO:0007669"/>
    <property type="project" value="UniProtKB-SubCell"/>
</dbReference>
<evidence type="ECO:0000256" key="2">
    <source>
        <dbReference type="ARBA" id="ARBA00004442"/>
    </source>
</evidence>
<evidence type="ECO:0000256" key="3">
    <source>
        <dbReference type="ARBA" id="ARBA00005848"/>
    </source>
</evidence>
<keyword evidence="4" id="KW-0813">Transport</keyword>
<comment type="similarity">
    <text evidence="3">Belongs to the autotransporter-2 (AT-2) (TC 1.B.40) family.</text>
</comment>
<name>A0A072R0F4_BARBA</name>
<dbReference type="Pfam" id="PF05662">
    <property type="entry name" value="YadA_stalk"/>
    <property type="match status" value="7"/>
</dbReference>
<keyword evidence="10" id="KW-0998">Cell outer membrane</keyword>
<comment type="subcellular location">
    <subcellularLocation>
        <location evidence="2">Cell outer membrane</location>
    </subcellularLocation>
    <subcellularLocation>
        <location evidence="1">Cell surface</location>
    </subcellularLocation>
</comment>
<organism evidence="15 16">
    <name type="scientific">Bartonella bacilliformis Ver097</name>
    <dbReference type="NCBI Taxonomy" id="1293911"/>
    <lineage>
        <taxon>Bacteria</taxon>
        <taxon>Pseudomonadati</taxon>
        <taxon>Pseudomonadota</taxon>
        <taxon>Alphaproteobacteria</taxon>
        <taxon>Hyphomicrobiales</taxon>
        <taxon>Bartonellaceae</taxon>
        <taxon>Bartonella</taxon>
    </lineage>
</organism>
<dbReference type="EMBL" id="ASIV01000006">
    <property type="protein sequence ID" value="KEG19190.1"/>
    <property type="molecule type" value="Genomic_DNA"/>
</dbReference>
<evidence type="ECO:0000256" key="9">
    <source>
        <dbReference type="ARBA" id="ARBA00023136"/>
    </source>
</evidence>
<dbReference type="InterPro" id="IPR008635">
    <property type="entry name" value="Coiled_stalk_dom"/>
</dbReference>
<dbReference type="GO" id="GO:0015031">
    <property type="term" value="P:protein transport"/>
    <property type="evidence" value="ECO:0007669"/>
    <property type="project" value="UniProtKB-KW"/>
</dbReference>
<evidence type="ECO:0000256" key="5">
    <source>
        <dbReference type="ARBA" id="ARBA00022452"/>
    </source>
</evidence>
<evidence type="ECO:0000256" key="10">
    <source>
        <dbReference type="ARBA" id="ARBA00023237"/>
    </source>
</evidence>
<comment type="caution">
    <text evidence="15">The sequence shown here is derived from an EMBL/GenBank/DDBJ whole genome shotgun (WGS) entry which is preliminary data.</text>
</comment>